<dbReference type="Proteomes" id="UP000055048">
    <property type="component" value="Unassembled WGS sequence"/>
</dbReference>
<accession>A0A0V0THN8</accession>
<sequence length="138" mass="15632">MLRMIKTAALSETFHFDTSLAADHRSCDRRETKVGVAVMSNEGKNAEIKCDGRLWAKFSPPCLLVFANKTKCGFNKMSPVGPMLCERAQLHPMHTVQSQVEISACPTTVYIIENSTPRSMDVFCIQQMHARKQQERER</sequence>
<proteinExistence type="predicted"/>
<evidence type="ECO:0000313" key="1">
    <source>
        <dbReference type="EMBL" id="KRX38484.1"/>
    </source>
</evidence>
<protein>
    <submittedName>
        <fullName evidence="1">Uncharacterized protein</fullName>
    </submittedName>
</protein>
<comment type="caution">
    <text evidence="1">The sequence shown here is derived from an EMBL/GenBank/DDBJ whole genome shotgun (WGS) entry which is preliminary data.</text>
</comment>
<dbReference type="OrthoDB" id="10364453at2759"/>
<name>A0A0V0THN8_9BILA</name>
<organism evidence="1 2">
    <name type="scientific">Trichinella murrelli</name>
    <dbReference type="NCBI Taxonomy" id="144512"/>
    <lineage>
        <taxon>Eukaryota</taxon>
        <taxon>Metazoa</taxon>
        <taxon>Ecdysozoa</taxon>
        <taxon>Nematoda</taxon>
        <taxon>Enoplea</taxon>
        <taxon>Dorylaimia</taxon>
        <taxon>Trichinellida</taxon>
        <taxon>Trichinellidae</taxon>
        <taxon>Trichinella</taxon>
    </lineage>
</organism>
<keyword evidence="2" id="KW-1185">Reference proteome</keyword>
<evidence type="ECO:0000313" key="2">
    <source>
        <dbReference type="Proteomes" id="UP000055048"/>
    </source>
</evidence>
<reference evidence="1 2" key="1">
    <citation type="submission" date="2015-01" db="EMBL/GenBank/DDBJ databases">
        <title>Evolution of Trichinella species and genotypes.</title>
        <authorList>
            <person name="Korhonen P.K."/>
            <person name="Edoardo P."/>
            <person name="Giuseppe L.R."/>
            <person name="Gasser R.B."/>
        </authorList>
    </citation>
    <scope>NUCLEOTIDE SEQUENCE [LARGE SCALE GENOMIC DNA]</scope>
    <source>
        <strain evidence="1">ISS417</strain>
    </source>
</reference>
<dbReference type="EMBL" id="JYDJ01000266">
    <property type="protein sequence ID" value="KRX38484.1"/>
    <property type="molecule type" value="Genomic_DNA"/>
</dbReference>
<gene>
    <name evidence="1" type="ORF">T05_8864</name>
</gene>
<dbReference type="AlphaFoldDB" id="A0A0V0THN8"/>